<keyword evidence="7 8" id="KW-0802">TPR repeat</keyword>
<evidence type="ECO:0000256" key="10">
    <source>
        <dbReference type="SAM" id="SignalP"/>
    </source>
</evidence>
<dbReference type="Pfam" id="PF13432">
    <property type="entry name" value="TPR_16"/>
    <property type="match status" value="2"/>
</dbReference>
<dbReference type="Pfam" id="PF14559">
    <property type="entry name" value="TPR_19"/>
    <property type="match status" value="1"/>
</dbReference>
<comment type="caution">
    <text evidence="12">The sequence shown here is derived from an EMBL/GenBank/DDBJ whole genome shotgun (WGS) entry which is preliminary data.</text>
</comment>
<dbReference type="PANTHER" id="PTHR44998:SF1">
    <property type="entry name" value="UDP-N-ACETYLGLUCOSAMINE--PEPTIDE N-ACETYLGLUCOSAMINYLTRANSFERASE 110 KDA SUBUNIT"/>
    <property type="match status" value="1"/>
</dbReference>
<evidence type="ECO:0000256" key="6">
    <source>
        <dbReference type="ARBA" id="ARBA00022737"/>
    </source>
</evidence>
<gene>
    <name evidence="12" type="ORF">N0F65_003803</name>
</gene>
<reference evidence="12" key="2">
    <citation type="journal article" date="2023" name="Microbiol Resour">
        <title>Decontamination and Annotation of the Draft Genome Sequence of the Oomycete Lagenidium giganteum ARSEF 373.</title>
        <authorList>
            <person name="Morgan W.R."/>
            <person name="Tartar A."/>
        </authorList>
    </citation>
    <scope>NUCLEOTIDE SEQUENCE</scope>
    <source>
        <strain evidence="12">ARSEF 373</strain>
    </source>
</reference>
<dbReference type="Proteomes" id="UP001146120">
    <property type="component" value="Unassembled WGS sequence"/>
</dbReference>
<keyword evidence="6" id="KW-0677">Repeat</keyword>
<name>A0AAV2YVT3_9STRA</name>
<dbReference type="SMART" id="SM00028">
    <property type="entry name" value="TPR"/>
    <property type="match status" value="5"/>
</dbReference>
<keyword evidence="13" id="KW-1185">Reference proteome</keyword>
<feature type="region of interest" description="Disordered" evidence="9">
    <location>
        <begin position="925"/>
        <end position="980"/>
    </location>
</feature>
<dbReference type="Gene3D" id="1.25.40.10">
    <property type="entry name" value="Tetratricopeptide repeat domain"/>
    <property type="match status" value="2"/>
</dbReference>
<dbReference type="GO" id="GO:0006493">
    <property type="term" value="P:protein O-linked glycosylation"/>
    <property type="evidence" value="ECO:0007669"/>
    <property type="project" value="TreeGrafter"/>
</dbReference>
<dbReference type="GO" id="GO:0097363">
    <property type="term" value="F:protein O-acetylglucosaminyltransferase activity"/>
    <property type="evidence" value="ECO:0007669"/>
    <property type="project" value="UniProtKB-EC"/>
</dbReference>
<evidence type="ECO:0000256" key="4">
    <source>
        <dbReference type="ARBA" id="ARBA00022676"/>
    </source>
</evidence>
<dbReference type="Pfam" id="PF13844">
    <property type="entry name" value="Glyco_transf_41"/>
    <property type="match status" value="1"/>
</dbReference>
<dbReference type="EMBL" id="DAKRPA010000098">
    <property type="protein sequence ID" value="DAZ98747.1"/>
    <property type="molecule type" value="Genomic_DNA"/>
</dbReference>
<dbReference type="PROSITE" id="PS50005">
    <property type="entry name" value="TPR"/>
    <property type="match status" value="1"/>
</dbReference>
<keyword evidence="5" id="KW-0808">Transferase</keyword>
<evidence type="ECO:0000313" key="13">
    <source>
        <dbReference type="Proteomes" id="UP001146120"/>
    </source>
</evidence>
<feature type="compositionally biased region" description="Basic and acidic residues" evidence="9">
    <location>
        <begin position="925"/>
        <end position="954"/>
    </location>
</feature>
<reference evidence="12" key="1">
    <citation type="submission" date="2022-11" db="EMBL/GenBank/DDBJ databases">
        <authorList>
            <person name="Morgan W.R."/>
            <person name="Tartar A."/>
        </authorList>
    </citation>
    <scope>NUCLEOTIDE SEQUENCE</scope>
    <source>
        <strain evidence="12">ARSEF 373</strain>
    </source>
</reference>
<dbReference type="InterPro" id="IPR011990">
    <property type="entry name" value="TPR-like_helical_dom_sf"/>
</dbReference>
<dbReference type="SUPFAM" id="SSF53756">
    <property type="entry name" value="UDP-Glycosyltransferase/glycogen phosphorylase"/>
    <property type="match status" value="1"/>
</dbReference>
<proteinExistence type="inferred from homology"/>
<dbReference type="PANTHER" id="PTHR44998">
    <property type="match status" value="1"/>
</dbReference>
<dbReference type="SUPFAM" id="SSF48452">
    <property type="entry name" value="TPR-like"/>
    <property type="match status" value="1"/>
</dbReference>
<evidence type="ECO:0000256" key="1">
    <source>
        <dbReference type="ARBA" id="ARBA00004922"/>
    </source>
</evidence>
<comment type="similarity">
    <text evidence="2">Belongs to the glycosyltransferase 41 family. O-GlcNAc transferase subfamily.</text>
</comment>
<evidence type="ECO:0000313" key="12">
    <source>
        <dbReference type="EMBL" id="DAZ98747.1"/>
    </source>
</evidence>
<sequence length="980" mass="111200">MTWHWTLPLLSVILLMPLSLLVVMAATLTHVPSDAPLLTTRFHPPMTAATQMIVDPPPLEILFPPADHLLALTELHVEIAIRRDRMSLTHQRAAASNVCIGMKPVFVPADIHLHATTSELAERCFSHSVNLTSFHISGLVPGVSYSVTVALTVMERVVGISMRTFQVASLKYPGLRDHLSIADALEMGVQFHQSGARTQATDIYRQVLELFPNHLHALHLLGLSKYQDGNVEEAMPLIERALRGNASEENFQNSMGLCLKALGHTKEAIQHFRKALELRPSCIEASLNLGDAWQSLGNWEEAMHEYRKVVATLLDANYDRSKKSNHEKVVKDASGRMCELVRVSDGWYEAERCLSEALVRWPNEPMFHNDRGNLLMQAGQFEAALSEYEMAADLGSYHGNVYVADVLESMGETERSIKHYEKILEVYSAETMPHMTRTMVMKATVLPRILPATQSLIDDARMRMQLGMFDLLQNFNTLETTELDPSRIAFSTAVTVNAHNRNNRVLKDIQAELYYKLLISENIVKEAYVSSYAINPLSYRQARSKSAAKSKRLRIGFISRFFFSPAVGLYMDELIPQFDSSRFETFVFAVGLSKSMKVAEQVEQIAEHIIALPKDLRTAREEVQAADLDIIVYPELGMDKTTYFLSFYRLAPVQTVWWGNADTSCVPTIDIYISTEFEKEGFTENYCERIYQTKGMGIYHKMLEQPDANATRDEIRAAIQERFGIPSTFHFYLTIESILHMHPDFDRAIQLILERDPDAHMFFLTSSTRRRWKDMLLDRIETNIGVANAERVHFFFDVDGKQELSLLTAADSVLSSIHLTRPRAAMQAFTVGVPVVTLPGSFWGSRITYGFYQQMGIDDVVATSLENYADLAVKLATNPKFRSKVAKKIKRRRSRLSEDKQAVRQWEQLFDYLRDNMVPRFQEELAADKSKDKDTNVDKTDKSPKGKDEARRQMTDVVHSRQCSQPNVWSSEQEVVGSTC</sequence>
<feature type="compositionally biased region" description="Polar residues" evidence="9">
    <location>
        <begin position="961"/>
        <end position="980"/>
    </location>
</feature>
<evidence type="ECO:0000256" key="7">
    <source>
        <dbReference type="ARBA" id="ARBA00022803"/>
    </source>
</evidence>
<feature type="chain" id="PRO_5043842179" description="protein O-GlcNAc transferase" evidence="10">
    <location>
        <begin position="26"/>
        <end position="980"/>
    </location>
</feature>
<evidence type="ECO:0000256" key="8">
    <source>
        <dbReference type="PROSITE-ProRule" id="PRU00339"/>
    </source>
</evidence>
<feature type="repeat" description="TPR" evidence="8">
    <location>
        <begin position="249"/>
        <end position="282"/>
    </location>
</feature>
<dbReference type="Gene3D" id="3.40.50.11380">
    <property type="match status" value="1"/>
</dbReference>
<feature type="domain" description="O-GlcNAc transferase C-terminal" evidence="11">
    <location>
        <begin position="713"/>
        <end position="895"/>
    </location>
</feature>
<evidence type="ECO:0000256" key="3">
    <source>
        <dbReference type="ARBA" id="ARBA00011970"/>
    </source>
</evidence>
<dbReference type="AlphaFoldDB" id="A0AAV2YVT3"/>
<protein>
    <recommendedName>
        <fullName evidence="3">protein O-GlcNAc transferase</fullName>
        <ecNumber evidence="3">2.4.1.255</ecNumber>
    </recommendedName>
</protein>
<dbReference type="Gene3D" id="3.40.50.2000">
    <property type="entry name" value="Glycogen Phosphorylase B"/>
    <property type="match status" value="1"/>
</dbReference>
<evidence type="ECO:0000256" key="5">
    <source>
        <dbReference type="ARBA" id="ARBA00022679"/>
    </source>
</evidence>
<dbReference type="InterPro" id="IPR029489">
    <property type="entry name" value="OGT/SEC/SPY_C"/>
</dbReference>
<comment type="pathway">
    <text evidence="1">Protein modification; protein glycosylation.</text>
</comment>
<evidence type="ECO:0000256" key="2">
    <source>
        <dbReference type="ARBA" id="ARBA00005386"/>
    </source>
</evidence>
<organism evidence="12 13">
    <name type="scientific">Lagenidium giganteum</name>
    <dbReference type="NCBI Taxonomy" id="4803"/>
    <lineage>
        <taxon>Eukaryota</taxon>
        <taxon>Sar</taxon>
        <taxon>Stramenopiles</taxon>
        <taxon>Oomycota</taxon>
        <taxon>Peronosporomycetes</taxon>
        <taxon>Pythiales</taxon>
        <taxon>Pythiaceae</taxon>
    </lineage>
</organism>
<accession>A0AAV2YVT3</accession>
<keyword evidence="4" id="KW-0328">Glycosyltransferase</keyword>
<feature type="signal peptide" evidence="10">
    <location>
        <begin position="1"/>
        <end position="25"/>
    </location>
</feature>
<dbReference type="EC" id="2.4.1.255" evidence="3"/>
<evidence type="ECO:0000256" key="9">
    <source>
        <dbReference type="SAM" id="MobiDB-lite"/>
    </source>
</evidence>
<keyword evidence="10" id="KW-0732">Signal</keyword>
<evidence type="ECO:0000259" key="11">
    <source>
        <dbReference type="Pfam" id="PF13844"/>
    </source>
</evidence>
<dbReference type="InterPro" id="IPR019734">
    <property type="entry name" value="TPR_rpt"/>
</dbReference>